<accession>Q01R58</accession>
<comment type="similarity">
    <text evidence="1 2">Belongs to the outer membrane factor (OMF) (TC 1.B.17) family.</text>
</comment>
<proteinExistence type="inferred from homology"/>
<dbReference type="EMBL" id="CP000473">
    <property type="protein sequence ID" value="ABJ87862.1"/>
    <property type="molecule type" value="Genomic_DNA"/>
</dbReference>
<evidence type="ECO:0000256" key="2">
    <source>
        <dbReference type="RuleBase" id="RU362097"/>
    </source>
</evidence>
<dbReference type="OrthoDB" id="9770517at2"/>
<keyword evidence="2 4" id="KW-0449">Lipoprotein</keyword>
<feature type="compositionally biased region" description="Basic and acidic residues" evidence="3">
    <location>
        <begin position="500"/>
        <end position="513"/>
    </location>
</feature>
<keyword evidence="2" id="KW-0472">Membrane</keyword>
<dbReference type="KEGG" id="sus:Acid_6949"/>
<dbReference type="PROSITE" id="PS51257">
    <property type="entry name" value="PROKAR_LIPOPROTEIN"/>
    <property type="match status" value="1"/>
</dbReference>
<protein>
    <submittedName>
        <fullName evidence="4">RND efflux system, outer membrane lipoprotein, NodT family</fullName>
    </submittedName>
</protein>
<reference evidence="4" key="1">
    <citation type="submission" date="2006-10" db="EMBL/GenBank/DDBJ databases">
        <title>Complete sequence of Solibacter usitatus Ellin6076.</title>
        <authorList>
            <consortium name="US DOE Joint Genome Institute"/>
            <person name="Copeland A."/>
            <person name="Lucas S."/>
            <person name="Lapidus A."/>
            <person name="Barry K."/>
            <person name="Detter J.C."/>
            <person name="Glavina del Rio T."/>
            <person name="Hammon N."/>
            <person name="Israni S."/>
            <person name="Dalin E."/>
            <person name="Tice H."/>
            <person name="Pitluck S."/>
            <person name="Thompson L.S."/>
            <person name="Brettin T."/>
            <person name="Bruce D."/>
            <person name="Han C."/>
            <person name="Tapia R."/>
            <person name="Gilna P."/>
            <person name="Schmutz J."/>
            <person name="Larimer F."/>
            <person name="Land M."/>
            <person name="Hauser L."/>
            <person name="Kyrpides N."/>
            <person name="Mikhailova N."/>
            <person name="Janssen P.H."/>
            <person name="Kuske C.R."/>
            <person name="Richardson P."/>
        </authorList>
    </citation>
    <scope>NUCLEOTIDE SEQUENCE</scope>
    <source>
        <strain evidence="4">Ellin6076</strain>
    </source>
</reference>
<dbReference type="PANTHER" id="PTHR30203">
    <property type="entry name" value="OUTER MEMBRANE CATION EFFLUX PROTEIN"/>
    <property type="match status" value="1"/>
</dbReference>
<evidence type="ECO:0000256" key="3">
    <source>
        <dbReference type="SAM" id="MobiDB-lite"/>
    </source>
</evidence>
<dbReference type="AlphaFoldDB" id="Q01R58"/>
<comment type="subcellular location">
    <subcellularLocation>
        <location evidence="2">Cell membrane</location>
        <topology evidence="2">Lipid-anchor</topology>
    </subcellularLocation>
</comment>
<keyword evidence="2" id="KW-0564">Palmitate</keyword>
<dbReference type="SUPFAM" id="SSF56954">
    <property type="entry name" value="Outer membrane efflux proteins (OEP)"/>
    <property type="match status" value="1"/>
</dbReference>
<gene>
    <name evidence="4" type="ordered locus">Acid_6949</name>
</gene>
<dbReference type="Pfam" id="PF02321">
    <property type="entry name" value="OEP"/>
    <property type="match status" value="2"/>
</dbReference>
<dbReference type="STRING" id="234267.Acid_6949"/>
<keyword evidence="2" id="KW-0812">Transmembrane</keyword>
<dbReference type="Gene3D" id="2.20.200.10">
    <property type="entry name" value="Outer membrane efflux proteins (OEP)"/>
    <property type="match status" value="1"/>
</dbReference>
<evidence type="ECO:0000256" key="1">
    <source>
        <dbReference type="ARBA" id="ARBA00007613"/>
    </source>
</evidence>
<dbReference type="InterPro" id="IPR003423">
    <property type="entry name" value="OMP_efflux"/>
</dbReference>
<name>Q01R58_SOLUE</name>
<dbReference type="PANTHER" id="PTHR30203:SF33">
    <property type="entry name" value="BLR4455 PROTEIN"/>
    <property type="match status" value="1"/>
</dbReference>
<dbReference type="HOGENOM" id="CLU_012817_13_1_0"/>
<sequence length="513" mass="55811">MRDGNTKVRWVSGAAALFLSAGCTVGPKYHPPAATQAPVPTVYKESPTQFKETEGWKVARPGDAMLRGKWWEIFKEPELNSLEDRLNIDNENIKQAFENFMAARALIREARAQYFPTLTTTPSFSRSASSANVGGVTVANGSSGVAAVSGRQLTLYSVPLDISWAPDLWGRVRNTVREFQAGAQLSAADLENERLTEQASLAQFYFEIRGQDALQKILNETVEADKKALELTQARYQTGVGDQLDVVQAQTTLESVQAQAISIGLLRAQFEHAIATLIGRPASSFSIPVKPMTTAPPPIPIGMPSQLLERRPDIAAAERNMAVANAQIGIAYAAFYPTLTLSATGGAESSTLERLFTWSSRVWSIGGSVSETIFDAGLRRATVNQFIATYNAAVAGYRQTVLTAFQQVEDSLSGVRILSQEVVKQKQAVQSAETQLTLQTARYETGIDPYLNVVIAQTTLLSNRQNLVTAQISEMTSAVQLILALGGGWDRSQLPTPEQVSEKPTKSETTIRH</sequence>
<dbReference type="InParanoid" id="Q01R58"/>
<dbReference type="GO" id="GO:0015562">
    <property type="term" value="F:efflux transmembrane transporter activity"/>
    <property type="evidence" value="ECO:0007669"/>
    <property type="project" value="InterPro"/>
</dbReference>
<dbReference type="NCBIfam" id="TIGR01845">
    <property type="entry name" value="outer_NodT"/>
    <property type="match status" value="1"/>
</dbReference>
<dbReference type="Gene3D" id="1.20.1600.10">
    <property type="entry name" value="Outer membrane efflux proteins (OEP)"/>
    <property type="match status" value="1"/>
</dbReference>
<dbReference type="eggNOG" id="COG1538">
    <property type="taxonomic scope" value="Bacteria"/>
</dbReference>
<keyword evidence="2" id="KW-1134">Transmembrane beta strand</keyword>
<dbReference type="GO" id="GO:0005886">
    <property type="term" value="C:plasma membrane"/>
    <property type="evidence" value="ECO:0007669"/>
    <property type="project" value="UniProtKB-SubCell"/>
</dbReference>
<dbReference type="InterPro" id="IPR010131">
    <property type="entry name" value="MdtP/NodT-like"/>
</dbReference>
<evidence type="ECO:0000313" key="4">
    <source>
        <dbReference type="EMBL" id="ABJ87862.1"/>
    </source>
</evidence>
<feature type="region of interest" description="Disordered" evidence="3">
    <location>
        <begin position="493"/>
        <end position="513"/>
    </location>
</feature>
<organism evidence="4">
    <name type="scientific">Solibacter usitatus (strain Ellin6076)</name>
    <dbReference type="NCBI Taxonomy" id="234267"/>
    <lineage>
        <taxon>Bacteria</taxon>
        <taxon>Pseudomonadati</taxon>
        <taxon>Acidobacteriota</taxon>
        <taxon>Terriglobia</taxon>
        <taxon>Bryobacterales</taxon>
        <taxon>Solibacteraceae</taxon>
        <taxon>Candidatus Solibacter</taxon>
    </lineage>
</organism>